<dbReference type="RefSeq" id="WP_207089984.1">
    <property type="nucleotide sequence ID" value="NZ_JAFLQW010000557.1"/>
</dbReference>
<feature type="compositionally biased region" description="Polar residues" evidence="3">
    <location>
        <begin position="1"/>
        <end position="20"/>
    </location>
</feature>
<evidence type="ECO:0000256" key="1">
    <source>
        <dbReference type="ARBA" id="ARBA00009477"/>
    </source>
</evidence>
<dbReference type="NCBIfam" id="TIGR01730">
    <property type="entry name" value="RND_mfp"/>
    <property type="match status" value="1"/>
</dbReference>
<dbReference type="SUPFAM" id="SSF111369">
    <property type="entry name" value="HlyD-like secretion proteins"/>
    <property type="match status" value="2"/>
</dbReference>
<dbReference type="InterPro" id="IPR058792">
    <property type="entry name" value="Beta-barrel_RND_2"/>
</dbReference>
<comment type="caution">
    <text evidence="7">The sequence shown here is derived from an EMBL/GenBank/DDBJ whole genome shotgun (WGS) entry which is preliminary data.</text>
</comment>
<organism evidence="7 8">
    <name type="scientific">Phormidium pseudopriestleyi FRX01</name>
    <dbReference type="NCBI Taxonomy" id="1759528"/>
    <lineage>
        <taxon>Bacteria</taxon>
        <taxon>Bacillati</taxon>
        <taxon>Cyanobacteriota</taxon>
        <taxon>Cyanophyceae</taxon>
        <taxon>Oscillatoriophycideae</taxon>
        <taxon>Oscillatoriales</taxon>
        <taxon>Oscillatoriaceae</taxon>
        <taxon>Phormidium</taxon>
    </lineage>
</organism>
<sequence length="451" mass="48953">MLSQSPPSIRQESQQQWDSSIQRHPENPSRLISIKTGRLFFCMAIAVGLVGCPGIFNREEEAQQAPAGGARERQRRPSSPSVEVAVARTDTLREPLVYSGNTEPFREVSVRAQTEGRLLDMTVDLGDRVEQGEILAQLDGTLLEIAVGEAEAELAARESDVVRARNQVRNAQVQLDQALVELQQAQKDAERFLALAAEGAVSRQQGELAQTKAEVVAQTVRSAREQILIEQESVSSAEQRVKAQRSVVAQSRERRSYSFLRSPITGVVLDRLTEPGNLVQPGGDVLKIGDFSQVKAIVPLSELALPQIRVGQPVTVSLDALGGEIVEGRVSRISPVSNVATRQIPIEVTIPNPDGRIGSGLLVRVTFDTQTTERVVIPENALQGSEENTVFVLQEGEGTPTVEARTVQIGDRLNSQVEILSGLGPGERYVTRSSRPLASGDEVRLSALSES</sequence>
<evidence type="ECO:0000256" key="3">
    <source>
        <dbReference type="SAM" id="MobiDB-lite"/>
    </source>
</evidence>
<dbReference type="InterPro" id="IPR058649">
    <property type="entry name" value="CzcB_C"/>
</dbReference>
<evidence type="ECO:0000259" key="6">
    <source>
        <dbReference type="Pfam" id="PF25975"/>
    </source>
</evidence>
<reference evidence="7 8" key="1">
    <citation type="submission" date="2021-03" db="EMBL/GenBank/DDBJ databases">
        <title>Metabolic Capacity of the Antarctic Cyanobacterium Phormidium pseudopriestleyi that Sustains Oxygenic Photosynthesis in the Presence of Hydrogen Sulfide.</title>
        <authorList>
            <person name="Lumian J.E."/>
            <person name="Jungblut A.D."/>
            <person name="Dillon M.L."/>
            <person name="Hawes I."/>
            <person name="Doran P.T."/>
            <person name="Mackey T.J."/>
            <person name="Dick G.J."/>
            <person name="Grettenberger C.L."/>
            <person name="Sumner D.Y."/>
        </authorList>
    </citation>
    <scope>NUCLEOTIDE SEQUENCE [LARGE SCALE GENOMIC DNA]</scope>
    <source>
        <strain evidence="7 8">FRX01</strain>
    </source>
</reference>
<dbReference type="Pfam" id="PF25917">
    <property type="entry name" value="BSH_RND"/>
    <property type="match status" value="1"/>
</dbReference>
<accession>A0ABS3FWP1</accession>
<dbReference type="PANTHER" id="PTHR30469">
    <property type="entry name" value="MULTIDRUG RESISTANCE PROTEIN MDTA"/>
    <property type="match status" value="1"/>
</dbReference>
<dbReference type="InterPro" id="IPR058625">
    <property type="entry name" value="MdtA-like_BSH"/>
</dbReference>
<feature type="domain" description="CusB-like beta-barrel" evidence="5">
    <location>
        <begin position="301"/>
        <end position="370"/>
    </location>
</feature>
<keyword evidence="2" id="KW-0175">Coiled coil</keyword>
<comment type="similarity">
    <text evidence="1">Belongs to the membrane fusion protein (MFP) (TC 8.A.1) family.</text>
</comment>
<dbReference type="Gene3D" id="1.10.287.470">
    <property type="entry name" value="Helix hairpin bin"/>
    <property type="match status" value="1"/>
</dbReference>
<evidence type="ECO:0000313" key="8">
    <source>
        <dbReference type="Proteomes" id="UP000664844"/>
    </source>
</evidence>
<evidence type="ECO:0000256" key="2">
    <source>
        <dbReference type="SAM" id="Coils"/>
    </source>
</evidence>
<evidence type="ECO:0000259" key="5">
    <source>
        <dbReference type="Pfam" id="PF25954"/>
    </source>
</evidence>
<dbReference type="Proteomes" id="UP000664844">
    <property type="component" value="Unassembled WGS sequence"/>
</dbReference>
<feature type="coiled-coil region" evidence="2">
    <location>
        <begin position="147"/>
        <end position="195"/>
    </location>
</feature>
<evidence type="ECO:0000259" key="4">
    <source>
        <dbReference type="Pfam" id="PF25917"/>
    </source>
</evidence>
<dbReference type="Pfam" id="PF25954">
    <property type="entry name" value="Beta-barrel_RND_2"/>
    <property type="match status" value="1"/>
</dbReference>
<protein>
    <submittedName>
        <fullName evidence="7">Efflux RND transporter periplasmic adaptor subunit</fullName>
    </submittedName>
</protein>
<name>A0ABS3FWP1_9CYAN</name>
<gene>
    <name evidence="7" type="ORF">J0895_21175</name>
</gene>
<proteinExistence type="inferred from homology"/>
<dbReference type="Pfam" id="PF25975">
    <property type="entry name" value="CzcB_C"/>
    <property type="match status" value="1"/>
</dbReference>
<dbReference type="Gene3D" id="2.40.50.100">
    <property type="match status" value="1"/>
</dbReference>
<feature type="domain" description="CzcB-like C-terminal circularly permuted SH3-like" evidence="6">
    <location>
        <begin position="375"/>
        <end position="434"/>
    </location>
</feature>
<feature type="region of interest" description="Disordered" evidence="3">
    <location>
        <begin position="1"/>
        <end position="25"/>
    </location>
</feature>
<dbReference type="PANTHER" id="PTHR30469:SF15">
    <property type="entry name" value="HLYD FAMILY OF SECRETION PROTEINS"/>
    <property type="match status" value="1"/>
</dbReference>
<feature type="region of interest" description="Disordered" evidence="3">
    <location>
        <begin position="63"/>
        <end position="84"/>
    </location>
</feature>
<dbReference type="Gene3D" id="2.40.420.20">
    <property type="match status" value="1"/>
</dbReference>
<dbReference type="Gene3D" id="2.40.30.170">
    <property type="match status" value="1"/>
</dbReference>
<feature type="domain" description="Multidrug resistance protein MdtA-like barrel-sandwich hybrid" evidence="4">
    <location>
        <begin position="106"/>
        <end position="282"/>
    </location>
</feature>
<evidence type="ECO:0000313" key="7">
    <source>
        <dbReference type="EMBL" id="MBO0351547.1"/>
    </source>
</evidence>
<keyword evidence="8" id="KW-1185">Reference proteome</keyword>
<dbReference type="EMBL" id="JAFLQW010000557">
    <property type="protein sequence ID" value="MBO0351547.1"/>
    <property type="molecule type" value="Genomic_DNA"/>
</dbReference>
<dbReference type="InterPro" id="IPR006143">
    <property type="entry name" value="RND_pump_MFP"/>
</dbReference>